<reference evidence="3 4" key="1">
    <citation type="submission" date="2022-03" db="EMBL/GenBank/DDBJ databases">
        <title>Novel taxa within the pig intestine.</title>
        <authorList>
            <person name="Wylensek D."/>
            <person name="Bishof K."/>
            <person name="Afrizal A."/>
            <person name="Clavel T."/>
        </authorList>
    </citation>
    <scope>NUCLEOTIDE SEQUENCE [LARGE SCALE GENOMIC DNA]</scope>
    <source>
        <strain evidence="3 4">CLA-KB-P66</strain>
    </source>
</reference>
<dbReference type="Proteomes" id="UP001275932">
    <property type="component" value="Unassembled WGS sequence"/>
</dbReference>
<organism evidence="3 4">
    <name type="scientific">Intestinicryptomonas porci</name>
    <dbReference type="NCBI Taxonomy" id="2926320"/>
    <lineage>
        <taxon>Bacteria</taxon>
        <taxon>Pseudomonadati</taxon>
        <taxon>Verrucomicrobiota</taxon>
        <taxon>Opitutia</taxon>
        <taxon>Opitutales</taxon>
        <taxon>Intestinicryptomonaceae</taxon>
        <taxon>Intestinicryptomonas</taxon>
    </lineage>
</organism>
<dbReference type="EMBL" id="JALBUT010000008">
    <property type="protein sequence ID" value="MDX8416023.1"/>
    <property type="molecule type" value="Genomic_DNA"/>
</dbReference>
<comment type="caution">
    <text evidence="3">The sequence shown here is derived from an EMBL/GenBank/DDBJ whole genome shotgun (WGS) entry which is preliminary data.</text>
</comment>
<dbReference type="SUPFAM" id="SSF51126">
    <property type="entry name" value="Pectin lyase-like"/>
    <property type="match status" value="1"/>
</dbReference>
<evidence type="ECO:0000259" key="2">
    <source>
        <dbReference type="Pfam" id="PF13946"/>
    </source>
</evidence>
<dbReference type="InterPro" id="IPR025282">
    <property type="entry name" value="DUF4214"/>
</dbReference>
<dbReference type="Gene3D" id="2.160.20.10">
    <property type="entry name" value="Single-stranded right-handed beta-helix, Pectin lyase-like"/>
    <property type="match status" value="1"/>
</dbReference>
<dbReference type="Pfam" id="PF13946">
    <property type="entry name" value="DUF4214"/>
    <property type="match status" value="1"/>
</dbReference>
<feature type="chain" id="PRO_5046354390" evidence="1">
    <location>
        <begin position="22"/>
        <end position="518"/>
    </location>
</feature>
<keyword evidence="1" id="KW-0732">Signal</keyword>
<protein>
    <submittedName>
        <fullName evidence="3">DUF4214 domain-containing protein</fullName>
    </submittedName>
</protein>
<feature type="domain" description="DUF4214" evidence="2">
    <location>
        <begin position="405"/>
        <end position="457"/>
    </location>
</feature>
<sequence>MAVFRFLLVMFASLFMLPVFAKAVVKEGMREVLQSVLNSGEDLVLEPNVVYELDGALNFKKENQKLYTKGAKNPSEYAVLRLVSDVQSRLLNGLGVRGVVVKNVVFDGSKYSENRKVGIRDSLVQMGGRGGDNQVVQNCVFLNSRGWSMLHVFEPAKNIGIFDNFFFSSGADCRGSGAHAGEFLPVWGDGISLASKNSKVEGNIIIDPTDVGIVVFCASGSLVKRNAVAAVSREALGGINMVDAVKHYLISDKKYDYRGVCVRENFVEALGARVHIAYPIGKHIWGPGKNAGKSGIVLVGGELLENEMSGKCMGYGIAVSGAENFIVKGNVSTAKYSRIGDGLRYKLPDGPCAFIYDFETVKGCELQPEFKKSVSHIIHLLACNFGKKREDLGGFRMYGYGDFEAEGAIETAYLEMLCREPSLSEFEYWKAKINDERLSADAIRLELLKSGEFKKLFGDVKPCDLHCFRAAVWLNSFSELSAKKEWALADAKDRMNMLWRSVSGRADGAKKGAQKRAP</sequence>
<feature type="signal peptide" evidence="1">
    <location>
        <begin position="1"/>
        <end position="21"/>
    </location>
</feature>
<name>A0ABU4WJS8_9BACT</name>
<dbReference type="InterPro" id="IPR011050">
    <property type="entry name" value="Pectin_lyase_fold/virulence"/>
</dbReference>
<evidence type="ECO:0000313" key="4">
    <source>
        <dbReference type="Proteomes" id="UP001275932"/>
    </source>
</evidence>
<evidence type="ECO:0000256" key="1">
    <source>
        <dbReference type="SAM" id="SignalP"/>
    </source>
</evidence>
<proteinExistence type="predicted"/>
<evidence type="ECO:0000313" key="3">
    <source>
        <dbReference type="EMBL" id="MDX8416023.1"/>
    </source>
</evidence>
<accession>A0ABU4WJS8</accession>
<dbReference type="RefSeq" id="WP_370397477.1">
    <property type="nucleotide sequence ID" value="NZ_JALBUT010000008.1"/>
</dbReference>
<keyword evidence="4" id="KW-1185">Reference proteome</keyword>
<gene>
    <name evidence="3" type="ORF">MOX91_07535</name>
</gene>
<dbReference type="InterPro" id="IPR012334">
    <property type="entry name" value="Pectin_lyas_fold"/>
</dbReference>